<dbReference type="PROSITE" id="PS51294">
    <property type="entry name" value="HTH_MYB"/>
    <property type="match status" value="2"/>
</dbReference>
<reference evidence="10" key="1">
    <citation type="submission" date="2020-06" db="EMBL/GenBank/DDBJ databases">
        <authorList>
            <person name="Li T."/>
            <person name="Hu X."/>
            <person name="Zhang T."/>
            <person name="Song X."/>
            <person name="Zhang H."/>
            <person name="Dai N."/>
            <person name="Sheng W."/>
            <person name="Hou X."/>
            <person name="Wei L."/>
        </authorList>
    </citation>
    <scope>NUCLEOTIDE SEQUENCE</scope>
    <source>
        <strain evidence="10">K16</strain>
        <tissue evidence="10">Leaf</tissue>
    </source>
</reference>
<feature type="domain" description="HTH myb-type" evidence="9">
    <location>
        <begin position="66"/>
        <end position="116"/>
    </location>
</feature>
<dbReference type="InterPro" id="IPR009057">
    <property type="entry name" value="Homeodomain-like_sf"/>
</dbReference>
<dbReference type="SMART" id="SM00717">
    <property type="entry name" value="SANT"/>
    <property type="match status" value="2"/>
</dbReference>
<feature type="domain" description="Myb-like" evidence="8">
    <location>
        <begin position="62"/>
        <end position="112"/>
    </location>
</feature>
<dbReference type="Proteomes" id="UP001289374">
    <property type="component" value="Unassembled WGS sequence"/>
</dbReference>
<dbReference type="EMBL" id="JACGWL010000003">
    <property type="protein sequence ID" value="KAK4406803.1"/>
    <property type="molecule type" value="Genomic_DNA"/>
</dbReference>
<keyword evidence="11" id="KW-1185">Reference proteome</keyword>
<keyword evidence="4" id="KW-0238">DNA-binding</keyword>
<feature type="region of interest" description="Disordered" evidence="7">
    <location>
        <begin position="115"/>
        <end position="194"/>
    </location>
</feature>
<reference evidence="10" key="2">
    <citation type="journal article" date="2024" name="Plant">
        <title>Genomic evolution and insights into agronomic trait innovations of Sesamum species.</title>
        <authorList>
            <person name="Miao H."/>
            <person name="Wang L."/>
            <person name="Qu L."/>
            <person name="Liu H."/>
            <person name="Sun Y."/>
            <person name="Le M."/>
            <person name="Wang Q."/>
            <person name="Wei S."/>
            <person name="Zheng Y."/>
            <person name="Lin W."/>
            <person name="Duan Y."/>
            <person name="Cao H."/>
            <person name="Xiong S."/>
            <person name="Wang X."/>
            <person name="Wei L."/>
            <person name="Li C."/>
            <person name="Ma Q."/>
            <person name="Ju M."/>
            <person name="Zhao R."/>
            <person name="Li G."/>
            <person name="Mu C."/>
            <person name="Tian Q."/>
            <person name="Mei H."/>
            <person name="Zhang T."/>
            <person name="Gao T."/>
            <person name="Zhang H."/>
        </authorList>
    </citation>
    <scope>NUCLEOTIDE SEQUENCE</scope>
    <source>
        <strain evidence="10">K16</strain>
    </source>
</reference>
<accession>A0AAE2C2R3</accession>
<dbReference type="GO" id="GO:0003677">
    <property type="term" value="F:DNA binding"/>
    <property type="evidence" value="ECO:0007669"/>
    <property type="project" value="UniProtKB-KW"/>
</dbReference>
<dbReference type="PROSITE" id="PS50090">
    <property type="entry name" value="MYB_LIKE"/>
    <property type="match status" value="2"/>
</dbReference>
<feature type="domain" description="HTH myb-type" evidence="9">
    <location>
        <begin position="9"/>
        <end position="65"/>
    </location>
</feature>
<keyword evidence="6" id="KW-0539">Nucleus</keyword>
<feature type="domain" description="Myb-like" evidence="8">
    <location>
        <begin position="9"/>
        <end position="61"/>
    </location>
</feature>
<evidence type="ECO:0000259" key="8">
    <source>
        <dbReference type="PROSITE" id="PS50090"/>
    </source>
</evidence>
<evidence type="ECO:0000256" key="7">
    <source>
        <dbReference type="SAM" id="MobiDB-lite"/>
    </source>
</evidence>
<dbReference type="InterPro" id="IPR001005">
    <property type="entry name" value="SANT/Myb"/>
</dbReference>
<evidence type="ECO:0000256" key="6">
    <source>
        <dbReference type="ARBA" id="ARBA00023242"/>
    </source>
</evidence>
<dbReference type="CDD" id="cd00167">
    <property type="entry name" value="SANT"/>
    <property type="match status" value="2"/>
</dbReference>
<dbReference type="SUPFAM" id="SSF46689">
    <property type="entry name" value="Homeodomain-like"/>
    <property type="match status" value="1"/>
</dbReference>
<evidence type="ECO:0000256" key="1">
    <source>
        <dbReference type="ARBA" id="ARBA00004123"/>
    </source>
</evidence>
<sequence>MGGHSCCYKQKLRKGLWSPEEDEKLIKHITRYGHGCWSSVPKLAGLQRCGKSCRLRWINYLRPDLKRGTFSLEEENLIIELHAVLGNRWSQIAAQLPGRTDNEIKNLWNSSIKKKLRQKGIDPNTHKPLSEAADNQEKTSPNTKTSNDKTSETYSSELSFFDGENSDNQAILASENPKPSNSLRQSSNLADAPPTSAHEFFLNRFLASHDQTSSTTCSRPSDFSSFLSFQQLNYGPNTGLSTNPNTNLVFSTNDPKCSDIVPDHFSFNLPARIKPDRNLPSDNPVSPFSTKFQNWEACDNGISTSNVNTFFENNGFQWGAADCVKSEKSGGELIPEDIKITEYLQSPFLQGNSLHNYQTPEDIYGETKSSQALFTLTDDQGPLVTNWHTNQQQQSFQAAEIYSKHLQRIPAAFGQFS</sequence>
<name>A0AAE2C2R3_9LAMI</name>
<dbReference type="Pfam" id="PF00249">
    <property type="entry name" value="Myb_DNA-binding"/>
    <property type="match status" value="2"/>
</dbReference>
<dbReference type="InterPro" id="IPR017930">
    <property type="entry name" value="Myb_dom"/>
</dbReference>
<evidence type="ECO:0000259" key="9">
    <source>
        <dbReference type="PROSITE" id="PS51294"/>
    </source>
</evidence>
<evidence type="ECO:0000256" key="2">
    <source>
        <dbReference type="ARBA" id="ARBA00022737"/>
    </source>
</evidence>
<evidence type="ECO:0000256" key="5">
    <source>
        <dbReference type="ARBA" id="ARBA00023163"/>
    </source>
</evidence>
<dbReference type="Gene3D" id="1.10.10.60">
    <property type="entry name" value="Homeodomain-like"/>
    <property type="match status" value="2"/>
</dbReference>
<dbReference type="PANTHER" id="PTHR47997">
    <property type="entry name" value="MYB DOMAIN PROTEIN 55"/>
    <property type="match status" value="1"/>
</dbReference>
<organism evidence="10 11">
    <name type="scientific">Sesamum angolense</name>
    <dbReference type="NCBI Taxonomy" id="2727404"/>
    <lineage>
        <taxon>Eukaryota</taxon>
        <taxon>Viridiplantae</taxon>
        <taxon>Streptophyta</taxon>
        <taxon>Embryophyta</taxon>
        <taxon>Tracheophyta</taxon>
        <taxon>Spermatophyta</taxon>
        <taxon>Magnoliopsida</taxon>
        <taxon>eudicotyledons</taxon>
        <taxon>Gunneridae</taxon>
        <taxon>Pentapetalae</taxon>
        <taxon>asterids</taxon>
        <taxon>lamiids</taxon>
        <taxon>Lamiales</taxon>
        <taxon>Pedaliaceae</taxon>
        <taxon>Sesamum</taxon>
    </lineage>
</organism>
<proteinExistence type="predicted"/>
<dbReference type="FunFam" id="1.10.10.60:FF:000047">
    <property type="entry name" value="Myb transcription factor"/>
    <property type="match status" value="1"/>
</dbReference>
<gene>
    <name evidence="10" type="ORF">Sango_0686800</name>
</gene>
<protein>
    <submittedName>
        <fullName evidence="10">Transcription factor</fullName>
    </submittedName>
</protein>
<dbReference type="FunFam" id="1.10.10.60:FF:000221">
    <property type="entry name" value="MYB transcription factor"/>
    <property type="match status" value="1"/>
</dbReference>
<evidence type="ECO:0000313" key="10">
    <source>
        <dbReference type="EMBL" id="KAK4406803.1"/>
    </source>
</evidence>
<feature type="compositionally biased region" description="Polar residues" evidence="7">
    <location>
        <begin position="166"/>
        <end position="189"/>
    </location>
</feature>
<dbReference type="AlphaFoldDB" id="A0AAE2C2R3"/>
<comment type="subcellular location">
    <subcellularLocation>
        <location evidence="1">Nucleus</location>
    </subcellularLocation>
</comment>
<keyword evidence="5" id="KW-0804">Transcription</keyword>
<dbReference type="GO" id="GO:0005634">
    <property type="term" value="C:nucleus"/>
    <property type="evidence" value="ECO:0007669"/>
    <property type="project" value="UniProtKB-SubCell"/>
</dbReference>
<dbReference type="InterPro" id="IPR051953">
    <property type="entry name" value="Plant_SW-associated_TFs"/>
</dbReference>
<evidence type="ECO:0000256" key="4">
    <source>
        <dbReference type="ARBA" id="ARBA00023125"/>
    </source>
</evidence>
<evidence type="ECO:0000313" key="11">
    <source>
        <dbReference type="Proteomes" id="UP001289374"/>
    </source>
</evidence>
<comment type="caution">
    <text evidence="10">The sequence shown here is derived from an EMBL/GenBank/DDBJ whole genome shotgun (WGS) entry which is preliminary data.</text>
</comment>
<dbReference type="PANTHER" id="PTHR47997:SF75">
    <property type="entry name" value="MYB DOMAIN PROTEIN 55"/>
    <property type="match status" value="1"/>
</dbReference>
<keyword evidence="3" id="KW-0805">Transcription regulation</keyword>
<evidence type="ECO:0000256" key="3">
    <source>
        <dbReference type="ARBA" id="ARBA00023015"/>
    </source>
</evidence>
<keyword evidence="2" id="KW-0677">Repeat</keyword>